<dbReference type="PANTHER" id="PTHR45720:SF10">
    <property type="entry name" value="CHLORIDE CHANNEL PROTEIN 2"/>
    <property type="match status" value="1"/>
</dbReference>
<dbReference type="Gene3D" id="3.10.580.10">
    <property type="entry name" value="CBS-domain"/>
    <property type="match status" value="1"/>
</dbReference>
<evidence type="ECO:0000313" key="6">
    <source>
        <dbReference type="EMBL" id="GMR52011.1"/>
    </source>
</evidence>
<proteinExistence type="predicted"/>
<dbReference type="InterPro" id="IPR050970">
    <property type="entry name" value="Cl_channel_volt-gated"/>
</dbReference>
<keyword evidence="4" id="KW-0129">CBS domain</keyword>
<comment type="caution">
    <text evidence="6">The sequence shown here is derived from an EMBL/GenBank/DDBJ whole genome shotgun (WGS) entry which is preliminary data.</text>
</comment>
<dbReference type="GO" id="GO:0005247">
    <property type="term" value="F:voltage-gated chloride channel activity"/>
    <property type="evidence" value="ECO:0007669"/>
    <property type="project" value="TreeGrafter"/>
</dbReference>
<reference evidence="7" key="1">
    <citation type="submission" date="2022-10" db="EMBL/GenBank/DDBJ databases">
        <title>Genome assembly of Pristionchus species.</title>
        <authorList>
            <person name="Yoshida K."/>
            <person name="Sommer R.J."/>
        </authorList>
    </citation>
    <scope>NUCLEOTIDE SEQUENCE [LARGE SCALE GENOMIC DNA]</scope>
    <source>
        <strain evidence="7">RS5460</strain>
    </source>
</reference>
<feature type="domain" description="CBS" evidence="5">
    <location>
        <begin position="20"/>
        <end position="80"/>
    </location>
</feature>
<keyword evidence="7" id="KW-1185">Reference proteome</keyword>
<evidence type="ECO:0000256" key="2">
    <source>
        <dbReference type="ARBA" id="ARBA00023065"/>
    </source>
</evidence>
<dbReference type="SUPFAM" id="SSF54631">
    <property type="entry name" value="CBS-domain pair"/>
    <property type="match status" value="1"/>
</dbReference>
<protein>
    <recommendedName>
        <fullName evidence="5">CBS domain-containing protein</fullName>
    </recommendedName>
</protein>
<dbReference type="InterPro" id="IPR000644">
    <property type="entry name" value="CBS_dom"/>
</dbReference>
<feature type="non-terminal residue" evidence="6">
    <location>
        <position position="253"/>
    </location>
</feature>
<dbReference type="GO" id="GO:0005886">
    <property type="term" value="C:plasma membrane"/>
    <property type="evidence" value="ECO:0007669"/>
    <property type="project" value="TreeGrafter"/>
</dbReference>
<evidence type="ECO:0000256" key="1">
    <source>
        <dbReference type="ARBA" id="ARBA00022448"/>
    </source>
</evidence>
<dbReference type="InterPro" id="IPR046342">
    <property type="entry name" value="CBS_dom_sf"/>
</dbReference>
<keyword evidence="3" id="KW-0868">Chloride</keyword>
<keyword evidence="2" id="KW-0406">Ion transport</keyword>
<dbReference type="Proteomes" id="UP001328107">
    <property type="component" value="Unassembled WGS sequence"/>
</dbReference>
<keyword evidence="1" id="KW-0813">Transport</keyword>
<name>A0AAN5CVX9_9BILA</name>
<evidence type="ECO:0000256" key="3">
    <source>
        <dbReference type="ARBA" id="ARBA00023214"/>
    </source>
</evidence>
<dbReference type="PROSITE" id="PS51371">
    <property type="entry name" value="CBS"/>
    <property type="match status" value="1"/>
</dbReference>
<evidence type="ECO:0000313" key="7">
    <source>
        <dbReference type="Proteomes" id="UP001328107"/>
    </source>
</evidence>
<evidence type="ECO:0000256" key="4">
    <source>
        <dbReference type="PROSITE-ProRule" id="PRU00703"/>
    </source>
</evidence>
<dbReference type="PANTHER" id="PTHR45720">
    <property type="entry name" value="CHLORIDE CHANNEL PROTEIN 2"/>
    <property type="match status" value="1"/>
</dbReference>
<feature type="non-terminal residue" evidence="6">
    <location>
        <position position="1"/>
    </location>
</feature>
<organism evidence="6 7">
    <name type="scientific">Pristionchus mayeri</name>
    <dbReference type="NCBI Taxonomy" id="1317129"/>
    <lineage>
        <taxon>Eukaryota</taxon>
        <taxon>Metazoa</taxon>
        <taxon>Ecdysozoa</taxon>
        <taxon>Nematoda</taxon>
        <taxon>Chromadorea</taxon>
        <taxon>Rhabditida</taxon>
        <taxon>Rhabditina</taxon>
        <taxon>Diplogasteromorpha</taxon>
        <taxon>Diplogasteroidea</taxon>
        <taxon>Neodiplogasteridae</taxon>
        <taxon>Pristionchus</taxon>
    </lineage>
</organism>
<accession>A0AAN5CVX9</accession>
<evidence type="ECO:0000259" key="5">
    <source>
        <dbReference type="PROSITE" id="PS51371"/>
    </source>
</evidence>
<gene>
    <name evidence="6" type="ORF">PMAYCL1PPCAC_22206</name>
</gene>
<sequence length="253" mass="28489">LPDIRHSPSIFHTITVDRIMVSPVQCIPRDCTYRHIRRVLDNYPKLRALPVVDSTTSMALLGSVNRYTLLKMIDDQLAATRRKEDQRRRDTVVQATSNTIRNMAMFGMGLVPQQKIEDAGSECSRRSALSDAKHISIAIEEEEEVYNNEARAKRMSQQIEKPKLSNGRTMAQSTSSSRRISNAVSNYVKKLIGGFLGNLTRRESFSGMEKSAVPQTFENLLKLHSAMNVDNSGLDETIDFNSIVIDTTPFQIV</sequence>
<dbReference type="EMBL" id="BTRK01000005">
    <property type="protein sequence ID" value="GMR52011.1"/>
    <property type="molecule type" value="Genomic_DNA"/>
</dbReference>
<dbReference type="AlphaFoldDB" id="A0AAN5CVX9"/>